<reference evidence="10" key="1">
    <citation type="submission" date="2016-06" db="UniProtKB">
        <authorList>
            <consortium name="WormBaseParasite"/>
        </authorList>
    </citation>
    <scope>IDENTIFICATION</scope>
</reference>
<dbReference type="AlphaFoldDB" id="A0A183T4E8"/>
<accession>A0A183T4E8</accession>
<evidence type="ECO:0000256" key="8">
    <source>
        <dbReference type="ARBA" id="ARBA00023136"/>
    </source>
</evidence>
<name>A0A183T4E8_SCHSO</name>
<keyword evidence="5" id="KW-0999">Mitochondrion inner membrane</keyword>
<organism evidence="10">
    <name type="scientific">Schistocephalus solidus</name>
    <name type="common">Tapeworm</name>
    <dbReference type="NCBI Taxonomy" id="70667"/>
    <lineage>
        <taxon>Eukaryota</taxon>
        <taxon>Metazoa</taxon>
        <taxon>Spiralia</taxon>
        <taxon>Lophotrochozoa</taxon>
        <taxon>Platyhelminthes</taxon>
        <taxon>Cestoda</taxon>
        <taxon>Eucestoda</taxon>
        <taxon>Diphyllobothriidea</taxon>
        <taxon>Diphyllobothriidae</taxon>
        <taxon>Schistocephalus</taxon>
    </lineage>
</organism>
<keyword evidence="3" id="KW-0813">Transport</keyword>
<feature type="domain" description="Ubiquinol-cytochrome C reductase hinge" evidence="9">
    <location>
        <begin position="13"/>
        <end position="73"/>
    </location>
</feature>
<keyword evidence="6" id="KW-0249">Electron transport</keyword>
<dbReference type="InterPro" id="IPR023184">
    <property type="entry name" value="Ubol_cytC_Rdtase_hinge_dom"/>
</dbReference>
<comment type="similarity">
    <text evidence="2">Belongs to the UQCRH/QCR6 family.</text>
</comment>
<dbReference type="Pfam" id="PF02320">
    <property type="entry name" value="UCR_hinge"/>
    <property type="match status" value="1"/>
</dbReference>
<evidence type="ECO:0000313" key="10">
    <source>
        <dbReference type="WBParaSite" id="SSLN_0001178201-mRNA-1"/>
    </source>
</evidence>
<dbReference type="InterPro" id="IPR036811">
    <property type="entry name" value="Ubol_cytC_Rdtase_hinge_dom_sf"/>
</dbReference>
<dbReference type="GO" id="GO:0005743">
    <property type="term" value="C:mitochondrial inner membrane"/>
    <property type="evidence" value="ECO:0007669"/>
    <property type="project" value="UniProtKB-SubCell"/>
</dbReference>
<dbReference type="PANTHER" id="PTHR15336">
    <property type="entry name" value="UBIQUINOL-CYTOCHROME C REDUCTASE COMPLEX 7.8 KDA PROTEIN"/>
    <property type="match status" value="1"/>
</dbReference>
<keyword evidence="4" id="KW-0679">Respiratory chain</keyword>
<protein>
    <submittedName>
        <fullName evidence="10">UCR_hinge domain-containing protein</fullName>
    </submittedName>
</protein>
<dbReference type="PANTHER" id="PTHR15336:SF0">
    <property type="entry name" value="CYTOCHROME B-C1 COMPLEX SUBUNIT 6, MITOCHONDRIAL"/>
    <property type="match status" value="1"/>
</dbReference>
<evidence type="ECO:0000259" key="9">
    <source>
        <dbReference type="Pfam" id="PF02320"/>
    </source>
</evidence>
<dbReference type="WBParaSite" id="SSLN_0001178201-mRNA-1">
    <property type="protein sequence ID" value="SSLN_0001178201-mRNA-1"/>
    <property type="gene ID" value="SSLN_0001178201"/>
</dbReference>
<keyword evidence="7" id="KW-0496">Mitochondrion</keyword>
<evidence type="ECO:0000256" key="3">
    <source>
        <dbReference type="ARBA" id="ARBA00022448"/>
    </source>
</evidence>
<dbReference type="Gene3D" id="1.10.287.20">
    <property type="entry name" value="Ubiquinol-cytochrome C reductase hinge domain"/>
    <property type="match status" value="1"/>
</dbReference>
<evidence type="ECO:0000256" key="4">
    <source>
        <dbReference type="ARBA" id="ARBA00022660"/>
    </source>
</evidence>
<keyword evidence="8" id="KW-0472">Membrane</keyword>
<dbReference type="InterPro" id="IPR003422">
    <property type="entry name" value="Cyt_b-c1_6"/>
</dbReference>
<dbReference type="GO" id="GO:0006122">
    <property type="term" value="P:mitochondrial electron transport, ubiquinol to cytochrome c"/>
    <property type="evidence" value="ECO:0007669"/>
    <property type="project" value="InterPro"/>
</dbReference>
<comment type="subcellular location">
    <subcellularLocation>
        <location evidence="1">Mitochondrion inner membrane</location>
        <topology evidence="1">Peripheral membrane protein</topology>
        <orientation evidence="1">Intermembrane side</orientation>
    </subcellularLocation>
</comment>
<evidence type="ECO:0000256" key="5">
    <source>
        <dbReference type="ARBA" id="ARBA00022792"/>
    </source>
</evidence>
<evidence type="ECO:0000256" key="2">
    <source>
        <dbReference type="ARBA" id="ARBA00006498"/>
    </source>
</evidence>
<evidence type="ECO:0000256" key="1">
    <source>
        <dbReference type="ARBA" id="ARBA00004137"/>
    </source>
</evidence>
<proteinExistence type="inferred from homology"/>
<dbReference type="SUPFAM" id="SSF81531">
    <property type="entry name" value="Non-heme 11 kDa protein of cytochrome bc1 complex (Ubiquinol-cytochrome c reductase)"/>
    <property type="match status" value="1"/>
</dbReference>
<sequence length="73" mass="8700">LIYLHTFFEIDLDQGHGIRERCRKTDECMKFSKVFEDCCERQPKTKESCEEELIDLVNCVDKCVGPKLFNRLR</sequence>
<evidence type="ECO:0000256" key="6">
    <source>
        <dbReference type="ARBA" id="ARBA00022982"/>
    </source>
</evidence>
<evidence type="ECO:0000256" key="7">
    <source>
        <dbReference type="ARBA" id="ARBA00023128"/>
    </source>
</evidence>